<dbReference type="AlphaFoldDB" id="A0A8J8CKH2"/>
<protein>
    <submittedName>
        <fullName evidence="1">Uncharacterized protein</fullName>
    </submittedName>
</protein>
<proteinExistence type="predicted"/>
<evidence type="ECO:0000313" key="2">
    <source>
        <dbReference type="Proteomes" id="UP000646053"/>
    </source>
</evidence>
<dbReference type="EMBL" id="WVIE01000032">
    <property type="protein sequence ID" value="NDJ19534.1"/>
    <property type="molecule type" value="Genomic_DNA"/>
</dbReference>
<evidence type="ECO:0000313" key="1">
    <source>
        <dbReference type="EMBL" id="NDJ19534.1"/>
    </source>
</evidence>
<keyword evidence="2" id="KW-1185">Reference proteome</keyword>
<organism evidence="1 2">
    <name type="scientific">Myxacorys almedinensis A</name>
    <dbReference type="NCBI Taxonomy" id="2690445"/>
    <lineage>
        <taxon>Bacteria</taxon>
        <taxon>Bacillati</taxon>
        <taxon>Cyanobacteriota</taxon>
        <taxon>Cyanophyceae</taxon>
        <taxon>Leptolyngbyales</taxon>
        <taxon>Leptolyngbyaceae</taxon>
        <taxon>Myxacorys</taxon>
        <taxon>Myxacorys almedinensis</taxon>
    </lineage>
</organism>
<sequence length="93" mass="10224">MSELDQSFTELSATQEESVAGGCDMAPSLFFQETAIDTFGESQMSVGNQDGLSASSSTRTGYSFRQTTFAIFGGDNFQASSFLRILDLFRRFF</sequence>
<comment type="caution">
    <text evidence="1">The sequence shown here is derived from an EMBL/GenBank/DDBJ whole genome shotgun (WGS) entry which is preliminary data.</text>
</comment>
<dbReference type="Proteomes" id="UP000646053">
    <property type="component" value="Unassembled WGS sequence"/>
</dbReference>
<reference evidence="1" key="1">
    <citation type="submission" date="2019-12" db="EMBL/GenBank/DDBJ databases">
        <title>High-Quality draft genome sequences of three cyanobacteria isolated from the limestone walls of the Old Cathedral of Coimbra.</title>
        <authorList>
            <person name="Tiago I."/>
            <person name="Soares F."/>
            <person name="Portugal A."/>
        </authorList>
    </citation>
    <scope>NUCLEOTIDE SEQUENCE</scope>
    <source>
        <strain evidence="1">A</strain>
    </source>
</reference>
<gene>
    <name evidence="1" type="ORF">GS601_19975</name>
</gene>
<dbReference type="RefSeq" id="WP_162425059.1">
    <property type="nucleotide sequence ID" value="NZ_WVIE01000032.1"/>
</dbReference>
<name>A0A8J8CKH2_9CYAN</name>
<accession>A0A8J8CKH2</accession>